<reference evidence="1 2" key="1">
    <citation type="journal article" date="2015" name="Genome Announc.">
        <title>Complete Genome Sequence of Bacillus cereus Group Phage TsarBomba.</title>
        <authorList>
            <person name="Erill I."/>
            <person name="Caruso S.M."/>
        </authorList>
    </citation>
    <scope>NUCLEOTIDE SEQUENCE [LARGE SCALE GENOMIC DNA]</scope>
</reference>
<dbReference type="OrthoDB" id="32007at10239"/>
<evidence type="ECO:0000313" key="2">
    <source>
        <dbReference type="Proteomes" id="UP000204602"/>
    </source>
</evidence>
<dbReference type="GeneID" id="26633421"/>
<dbReference type="EMBL" id="KT224359">
    <property type="protein sequence ID" value="ALA13191.1"/>
    <property type="molecule type" value="Genomic_DNA"/>
</dbReference>
<evidence type="ECO:0000313" key="1">
    <source>
        <dbReference type="EMBL" id="ALA13191.1"/>
    </source>
</evidence>
<dbReference type="Proteomes" id="UP000204602">
    <property type="component" value="Segment"/>
</dbReference>
<protein>
    <submittedName>
        <fullName evidence="1">Uncharacterized protein</fullName>
    </submittedName>
</protein>
<accession>A0A0K2D0R5</accession>
<name>A0A0K2D0R5_9CAUD</name>
<gene>
    <name evidence="1" type="ORF">TSARBOMBA_157</name>
</gene>
<dbReference type="KEGG" id="vg:26633421"/>
<organism evidence="1 2">
    <name type="scientific">Bacillus phage TsarBomba</name>
    <dbReference type="NCBI Taxonomy" id="1690456"/>
    <lineage>
        <taxon>Viruses</taxon>
        <taxon>Duplodnaviria</taxon>
        <taxon>Heunggongvirae</taxon>
        <taxon>Uroviricota</taxon>
        <taxon>Caudoviricetes</taxon>
        <taxon>Herelleviridae</taxon>
        <taxon>Bastillevirinae</taxon>
        <taxon>Tsarbombavirus</taxon>
        <taxon>Tsarbombavirus tsarbomba</taxon>
    </lineage>
</organism>
<dbReference type="RefSeq" id="YP_009206972.1">
    <property type="nucleotide sequence ID" value="NC_028890.1"/>
</dbReference>
<proteinExistence type="predicted"/>
<sequence>MNKYEIGTGSWYCNVSFNEYRDKMSFQEFRKFCYEKCKERFNNLGLQKGDKVRVTYIGGDKPRKYTGIVLGINSMCLWLQQNKTERSVDIIFIDEVELLESGSNVIN</sequence>
<keyword evidence="2" id="KW-1185">Reference proteome</keyword>